<keyword evidence="3" id="KW-1185">Reference proteome</keyword>
<feature type="transmembrane region" description="Helical" evidence="1">
    <location>
        <begin position="12"/>
        <end position="30"/>
    </location>
</feature>
<dbReference type="GeneID" id="37181467"/>
<accession>A0A8T8X1D5</accession>
<dbReference type="AlphaFoldDB" id="A0A8T8X1D5"/>
<keyword evidence="1" id="KW-0812">Transmembrane</keyword>
<name>A0A8T8X1D5_ASPJA</name>
<evidence type="ECO:0000313" key="2">
    <source>
        <dbReference type="EMBL" id="RAH81875.1"/>
    </source>
</evidence>
<keyword evidence="1" id="KW-0472">Membrane</keyword>
<reference evidence="2 3" key="1">
    <citation type="submission" date="2018-02" db="EMBL/GenBank/DDBJ databases">
        <title>The genomes of Aspergillus section Nigri reveals drivers in fungal speciation.</title>
        <authorList>
            <consortium name="DOE Joint Genome Institute"/>
            <person name="Vesth T.C."/>
            <person name="Nybo J."/>
            <person name="Theobald S."/>
            <person name="Brandl J."/>
            <person name="Frisvad J.C."/>
            <person name="Nielsen K.F."/>
            <person name="Lyhne E.K."/>
            <person name="Kogle M.E."/>
            <person name="Kuo A."/>
            <person name="Riley R."/>
            <person name="Clum A."/>
            <person name="Nolan M."/>
            <person name="Lipzen A."/>
            <person name="Salamov A."/>
            <person name="Henrissat B."/>
            <person name="Wiebenga A."/>
            <person name="De vries R.P."/>
            <person name="Grigoriev I.V."/>
            <person name="Mortensen U.H."/>
            <person name="Andersen M.R."/>
            <person name="Baker S.E."/>
        </authorList>
    </citation>
    <scope>NUCLEOTIDE SEQUENCE [LARGE SCALE GENOMIC DNA]</scope>
    <source>
        <strain evidence="2 3">CBS 114.51</strain>
    </source>
</reference>
<dbReference type="RefSeq" id="XP_025527769.1">
    <property type="nucleotide sequence ID" value="XM_025677774.1"/>
</dbReference>
<sequence>MAVLHVCSKFLDGFFISFFLSALAILPTYLPTYLPIYTPTHLCYVCHWFWGGKYRYRDLFFLSGGER</sequence>
<evidence type="ECO:0000256" key="1">
    <source>
        <dbReference type="SAM" id="Phobius"/>
    </source>
</evidence>
<keyword evidence="1" id="KW-1133">Transmembrane helix</keyword>
<organism evidence="2 3">
    <name type="scientific">Aspergillus japonicus CBS 114.51</name>
    <dbReference type="NCBI Taxonomy" id="1448312"/>
    <lineage>
        <taxon>Eukaryota</taxon>
        <taxon>Fungi</taxon>
        <taxon>Dikarya</taxon>
        <taxon>Ascomycota</taxon>
        <taxon>Pezizomycotina</taxon>
        <taxon>Eurotiomycetes</taxon>
        <taxon>Eurotiomycetidae</taxon>
        <taxon>Eurotiales</taxon>
        <taxon>Aspergillaceae</taxon>
        <taxon>Aspergillus</taxon>
        <taxon>Aspergillus subgen. Circumdati</taxon>
    </lineage>
</organism>
<proteinExistence type="predicted"/>
<dbReference type="EMBL" id="KZ824792">
    <property type="protein sequence ID" value="RAH81875.1"/>
    <property type="molecule type" value="Genomic_DNA"/>
</dbReference>
<gene>
    <name evidence="2" type="ORF">BO86DRAFT_90208</name>
</gene>
<protein>
    <submittedName>
        <fullName evidence="2">Uncharacterized protein</fullName>
    </submittedName>
</protein>
<dbReference type="Proteomes" id="UP000249497">
    <property type="component" value="Unassembled WGS sequence"/>
</dbReference>
<evidence type="ECO:0000313" key="3">
    <source>
        <dbReference type="Proteomes" id="UP000249497"/>
    </source>
</evidence>